<protein>
    <submittedName>
        <fullName evidence="2">NADH dehydrogenase subunit 6</fullName>
    </submittedName>
</protein>
<accession>G8CRC4</accession>
<feature type="transmembrane region" description="Helical" evidence="1">
    <location>
        <begin position="30"/>
        <end position="47"/>
    </location>
</feature>
<feature type="transmembrane region" description="Helical" evidence="1">
    <location>
        <begin position="6"/>
        <end position="23"/>
    </location>
</feature>
<keyword evidence="1" id="KW-0812">Transmembrane</keyword>
<dbReference type="AlphaFoldDB" id="G8CRC4"/>
<keyword evidence="2" id="KW-0496">Mitochondrion</keyword>
<reference evidence="2" key="1">
    <citation type="journal article" date="2012" name="BMC Genomics">
        <title>Comparing the mitochondrial genomes of Wolbachia-dependent and independent filarial nematode species.</title>
        <authorList>
            <person name="McNulty S.N."/>
            <person name="Mullin A.S."/>
            <person name="Vaughan J.A."/>
            <person name="Tkach V.V."/>
            <person name="Weil G.J."/>
            <person name="Fischer P.U."/>
        </authorList>
    </citation>
    <scope>NUCLEOTIDE SEQUENCE</scope>
</reference>
<keyword evidence="1" id="KW-1133">Transmembrane helix</keyword>
<feature type="transmembrane region" description="Helical" evidence="1">
    <location>
        <begin position="84"/>
        <end position="108"/>
    </location>
</feature>
<sequence>MFYFFYISIFFAFLFFSLSFLDWDPLKSCIMMCLGILFMSCYISLGVHIWYSYFIILLFLSGIFSLLTYFCSMSNFIFFYNYNYFYLFSFFCLFFLFCFDYDFFSVYFDFNFLSIYYDFSYYYVFWIIFILFLLLVLVSFNFGSDCFMRGL</sequence>
<feature type="transmembrane region" description="Helical" evidence="1">
    <location>
        <begin position="53"/>
        <end position="72"/>
    </location>
</feature>
<keyword evidence="1" id="KW-0472">Membrane</keyword>
<proteinExistence type="predicted"/>
<feature type="transmembrane region" description="Helical" evidence="1">
    <location>
        <begin position="120"/>
        <end position="142"/>
    </location>
</feature>
<dbReference type="KEGG" id="loa:ND6"/>
<geneLocation type="mitochondrion" evidence="2"/>
<gene>
    <name evidence="2" type="primary">ND6</name>
</gene>
<evidence type="ECO:0000256" key="1">
    <source>
        <dbReference type="SAM" id="Phobius"/>
    </source>
</evidence>
<dbReference type="EMBL" id="HQ186250">
    <property type="protein sequence ID" value="ADN52152.1"/>
    <property type="molecule type" value="Genomic_DNA"/>
</dbReference>
<organism evidence="2">
    <name type="scientific">Loa loa</name>
    <name type="common">Eye worm</name>
    <name type="synonym">Filaria loa</name>
    <dbReference type="NCBI Taxonomy" id="7209"/>
    <lineage>
        <taxon>Eukaryota</taxon>
        <taxon>Metazoa</taxon>
        <taxon>Ecdysozoa</taxon>
        <taxon>Nematoda</taxon>
        <taxon>Chromadorea</taxon>
        <taxon>Rhabditida</taxon>
        <taxon>Spirurina</taxon>
        <taxon>Spiruromorpha</taxon>
        <taxon>Filarioidea</taxon>
        <taxon>Onchocercidae</taxon>
        <taxon>Loa</taxon>
    </lineage>
</organism>
<name>G8CRC4_LOALO</name>
<evidence type="ECO:0000313" key="2">
    <source>
        <dbReference type="EMBL" id="ADN52152.1"/>
    </source>
</evidence>